<evidence type="ECO:0000313" key="2">
    <source>
        <dbReference type="Proteomes" id="UP000198406"/>
    </source>
</evidence>
<dbReference type="PANTHER" id="PTHR23404">
    <property type="entry name" value="MOLYBDOPTERIN SYNTHASE RELATED"/>
    <property type="match status" value="1"/>
</dbReference>
<organism evidence="1 2">
    <name type="scientific">Fistulifera solaris</name>
    <name type="common">Oleaginous diatom</name>
    <dbReference type="NCBI Taxonomy" id="1519565"/>
    <lineage>
        <taxon>Eukaryota</taxon>
        <taxon>Sar</taxon>
        <taxon>Stramenopiles</taxon>
        <taxon>Ochrophyta</taxon>
        <taxon>Bacillariophyta</taxon>
        <taxon>Bacillariophyceae</taxon>
        <taxon>Bacillariophycidae</taxon>
        <taxon>Naviculales</taxon>
        <taxon>Naviculaceae</taxon>
        <taxon>Fistulifera</taxon>
    </lineage>
</organism>
<dbReference type="EMBL" id="BDSP01000195">
    <property type="protein sequence ID" value="GAX23098.1"/>
    <property type="molecule type" value="Genomic_DNA"/>
</dbReference>
<dbReference type="Pfam" id="PF02391">
    <property type="entry name" value="MoaE"/>
    <property type="match status" value="1"/>
</dbReference>
<reference evidence="1 2" key="1">
    <citation type="journal article" date="2015" name="Plant Cell">
        <title>Oil accumulation by the oleaginous diatom Fistulifera solaris as revealed by the genome and transcriptome.</title>
        <authorList>
            <person name="Tanaka T."/>
            <person name="Maeda Y."/>
            <person name="Veluchamy A."/>
            <person name="Tanaka M."/>
            <person name="Abida H."/>
            <person name="Marechal E."/>
            <person name="Bowler C."/>
            <person name="Muto M."/>
            <person name="Sunaga Y."/>
            <person name="Tanaka M."/>
            <person name="Yoshino T."/>
            <person name="Taniguchi T."/>
            <person name="Fukuda Y."/>
            <person name="Nemoto M."/>
            <person name="Matsumoto M."/>
            <person name="Wong P.S."/>
            <person name="Aburatani S."/>
            <person name="Fujibuchi W."/>
        </authorList>
    </citation>
    <scope>NUCLEOTIDE SEQUENCE [LARGE SCALE GENOMIC DNA]</scope>
    <source>
        <strain evidence="1 2">JPCC DA0580</strain>
    </source>
</reference>
<dbReference type="GO" id="GO:0030366">
    <property type="term" value="F:molybdopterin synthase activity"/>
    <property type="evidence" value="ECO:0007669"/>
    <property type="project" value="UniProtKB-EC"/>
</dbReference>
<dbReference type="CDD" id="cd00756">
    <property type="entry name" value="MoaE"/>
    <property type="match status" value="1"/>
</dbReference>
<keyword evidence="2" id="KW-1185">Reference proteome</keyword>
<gene>
    <name evidence="1" type="ORF">FisN_25Lu087</name>
</gene>
<dbReference type="OrthoDB" id="5531344at2759"/>
<protein>
    <submittedName>
        <fullName evidence="1">Molybdopterin synthase catalytic subunit</fullName>
        <ecNumber evidence="1">2.8.1.12</ecNumber>
    </submittedName>
</protein>
<comment type="caution">
    <text evidence="1">The sequence shown here is derived from an EMBL/GenBank/DDBJ whole genome shotgun (WGS) entry which is preliminary data.</text>
</comment>
<dbReference type="Gene3D" id="3.90.1170.40">
    <property type="entry name" value="Molybdopterin biosynthesis MoaE subunit"/>
    <property type="match status" value="1"/>
</dbReference>
<dbReference type="InParanoid" id="A0A1Z5KAY3"/>
<keyword evidence="1" id="KW-0808">Transferase</keyword>
<dbReference type="GO" id="GO:0006777">
    <property type="term" value="P:Mo-molybdopterin cofactor biosynthetic process"/>
    <property type="evidence" value="ECO:0007669"/>
    <property type="project" value="InterPro"/>
</dbReference>
<dbReference type="InterPro" id="IPR036563">
    <property type="entry name" value="MoaE_sf"/>
</dbReference>
<evidence type="ECO:0000313" key="1">
    <source>
        <dbReference type="EMBL" id="GAX23098.1"/>
    </source>
</evidence>
<dbReference type="SUPFAM" id="SSF54690">
    <property type="entry name" value="Molybdopterin synthase subunit MoaE"/>
    <property type="match status" value="1"/>
</dbReference>
<accession>A0A1Z5KAY3</accession>
<dbReference type="AlphaFoldDB" id="A0A1Z5KAY3"/>
<dbReference type="InterPro" id="IPR003448">
    <property type="entry name" value="Mopterin_biosynth_MoaE"/>
</dbReference>
<sequence length="197" mass="22136">MIISCQHIRLFVLGSPSSDLCFACFRIIDRMSDLESSIADDSLLIQVSEHIPSVQECHNFCAQDTSCGAVANFVGITRDTFQDKKVVKLSYEGYVPMAKKELRLLCREAAAQFDVRRIAAVHILGDCPVGQPSVILAASSPHRKAAIEAIEFLIDELKARIPIWKLEVYENDESAWKENIEWHEGKKRRVMTKATAN</sequence>
<dbReference type="Proteomes" id="UP000198406">
    <property type="component" value="Unassembled WGS sequence"/>
</dbReference>
<name>A0A1Z5KAY3_FISSO</name>
<proteinExistence type="predicted"/>
<dbReference type="EC" id="2.8.1.12" evidence="1"/>